<dbReference type="GO" id="GO:0005524">
    <property type="term" value="F:ATP binding"/>
    <property type="evidence" value="ECO:0007669"/>
    <property type="project" value="UniProtKB-UniRule"/>
</dbReference>
<keyword evidence="4 12" id="KW-0963">Cytoplasm</keyword>
<accession>A0A371NVD2</accession>
<name>A0A371NVD2_9MICO</name>
<dbReference type="FunFam" id="3.90.1440.10:FF:000002">
    <property type="entry name" value="Protein translocase subunit SecA"/>
    <property type="match status" value="1"/>
</dbReference>
<dbReference type="SMART" id="SM00958">
    <property type="entry name" value="SecA_PP_bind"/>
    <property type="match status" value="1"/>
</dbReference>
<dbReference type="InterPro" id="IPR014018">
    <property type="entry name" value="SecA_motor_DEAD"/>
</dbReference>
<dbReference type="FunFam" id="3.40.50.300:FF:000334">
    <property type="entry name" value="Protein translocase subunit SecA"/>
    <property type="match status" value="1"/>
</dbReference>
<dbReference type="GO" id="GO:0017038">
    <property type="term" value="P:protein import"/>
    <property type="evidence" value="ECO:0007669"/>
    <property type="project" value="InterPro"/>
</dbReference>
<proteinExistence type="inferred from homology"/>
<feature type="binding site" evidence="12">
    <location>
        <position position="86"/>
    </location>
    <ligand>
        <name>ATP</name>
        <dbReference type="ChEBI" id="CHEBI:30616"/>
    </ligand>
</feature>
<dbReference type="GO" id="GO:0043952">
    <property type="term" value="P:protein transport by the Sec complex"/>
    <property type="evidence" value="ECO:0007669"/>
    <property type="project" value="UniProtKB-ARBA"/>
</dbReference>
<feature type="domain" description="Helicase ATP-binding" evidence="15">
    <location>
        <begin position="88"/>
        <end position="246"/>
    </location>
</feature>
<dbReference type="GO" id="GO:0005829">
    <property type="term" value="C:cytosol"/>
    <property type="evidence" value="ECO:0007669"/>
    <property type="project" value="TreeGrafter"/>
</dbReference>
<evidence type="ECO:0000256" key="12">
    <source>
        <dbReference type="HAMAP-Rule" id="MF_01382"/>
    </source>
</evidence>
<dbReference type="SUPFAM" id="SSF81886">
    <property type="entry name" value="Helical scaffold and wing domains of SecA"/>
    <property type="match status" value="1"/>
</dbReference>
<dbReference type="RefSeq" id="WP_116241318.1">
    <property type="nucleotide sequence ID" value="NZ_QUAB01000033.1"/>
</dbReference>
<dbReference type="InterPro" id="IPR036670">
    <property type="entry name" value="SecA_X-link_sf"/>
</dbReference>
<dbReference type="PRINTS" id="PR00906">
    <property type="entry name" value="SECA"/>
</dbReference>
<comment type="subcellular location">
    <subcellularLocation>
        <location evidence="12">Cell membrane</location>
        <topology evidence="12">Peripheral membrane protein</topology>
        <orientation evidence="12">Cytoplasmic side</orientation>
    </subcellularLocation>
    <subcellularLocation>
        <location evidence="12">Cytoplasm</location>
    </subcellularLocation>
    <text evidence="12">Distribution is 50-50.</text>
</comment>
<dbReference type="SMART" id="SM00957">
    <property type="entry name" value="SecA_DEAD"/>
    <property type="match status" value="1"/>
</dbReference>
<feature type="compositionally biased region" description="Low complexity" evidence="14">
    <location>
        <begin position="897"/>
        <end position="908"/>
    </location>
</feature>
<feature type="domain" description="SecA family profile" evidence="16">
    <location>
        <begin position="2"/>
        <end position="616"/>
    </location>
</feature>
<dbReference type="GO" id="GO:0031522">
    <property type="term" value="C:cell envelope Sec protein transport complex"/>
    <property type="evidence" value="ECO:0007669"/>
    <property type="project" value="TreeGrafter"/>
</dbReference>
<comment type="caution">
    <text evidence="17">The sequence shown here is derived from an EMBL/GenBank/DDBJ whole genome shotgun (WGS) entry which is preliminary data.</text>
</comment>
<dbReference type="AlphaFoldDB" id="A0A371NVD2"/>
<dbReference type="InterPro" id="IPR020937">
    <property type="entry name" value="SecA_CS"/>
</dbReference>
<feature type="binding site" evidence="12">
    <location>
        <position position="494"/>
    </location>
    <ligand>
        <name>ATP</name>
        <dbReference type="ChEBI" id="CHEBI:30616"/>
    </ligand>
</feature>
<evidence type="ECO:0000256" key="8">
    <source>
        <dbReference type="ARBA" id="ARBA00022967"/>
    </source>
</evidence>
<feature type="region of interest" description="Disordered" evidence="14">
    <location>
        <begin position="850"/>
        <end position="934"/>
    </location>
</feature>
<dbReference type="GO" id="GO:0006605">
    <property type="term" value="P:protein targeting"/>
    <property type="evidence" value="ECO:0007669"/>
    <property type="project" value="UniProtKB-UniRule"/>
</dbReference>
<comment type="similarity">
    <text evidence="1 12 13">Belongs to the SecA family.</text>
</comment>
<evidence type="ECO:0000259" key="15">
    <source>
        <dbReference type="PROSITE" id="PS51192"/>
    </source>
</evidence>
<dbReference type="EC" id="7.4.2.8" evidence="12"/>
<keyword evidence="3 12" id="KW-1003">Cell membrane</keyword>
<evidence type="ECO:0000256" key="9">
    <source>
        <dbReference type="ARBA" id="ARBA00023010"/>
    </source>
</evidence>
<evidence type="ECO:0000259" key="16">
    <source>
        <dbReference type="PROSITE" id="PS51196"/>
    </source>
</evidence>
<comment type="catalytic activity">
    <reaction evidence="11 12">
        <text>ATP + H2O + cellular proteinSide 1 = ADP + phosphate + cellular proteinSide 2.</text>
        <dbReference type="EC" id="7.4.2.8"/>
    </reaction>
</comment>
<dbReference type="Proteomes" id="UP000262172">
    <property type="component" value="Unassembled WGS sequence"/>
</dbReference>
<dbReference type="InterPro" id="IPR027417">
    <property type="entry name" value="P-loop_NTPase"/>
</dbReference>
<dbReference type="SUPFAM" id="SSF81767">
    <property type="entry name" value="Pre-protein crosslinking domain of SecA"/>
    <property type="match status" value="1"/>
</dbReference>
<sequence>MANPLEKLLRAGEGRILRRLKQVAKAVNELEEDFEKLSDDDLRNETAVLRERYDKGETLDQLMPEAFAAVREAARRTLGMRAYDVQLMGGAALHLGNIAEMKTGEGKTLTAVFAMYLNAIAGKGTHLVTVNDFLASYQAELMGRVYRALGMTTGVIVAGQTPDVRRQQYAADITYGTNNEFGFDYLRDNMAWRKEDLVQREHFFVIVDEVDSILIDEARTPLIISGPSSGEANRWFTEFAKIARTLEVGVDYEVDEKKRTVGVLEPGIEKVEDYLGIDNLYESANTPLISFLNNSIKAIALFKRDTDYVVMNDEVMIVDEHTGRILVGRRYNEGIHQAIEAKENVPVKAENQTLATVTLQNYFRMYDKLAGMTGTAETEAAEFMSTYKLGVVPIPTNRPLIRKDQPDLVYKNEQAKFAQVVEDIAERHATGQPVLVGTVSVEKSEYLSRLLAKKGVKHEVLNAKNHAREAEIVALAGRLGAVTVATNMAGRGTDIMLGGNAEFLAVQELKSKGLDPEETPEEYEAAWDETYEAMKAKVAEDGKKVAEAGGLYVLGTERHESRRIDNQLRGRSGRQGDPGESRFYLSLTDDLMRLFQSGAAEAILSRTNFPDDVPIESGMVSRAIRSAQSQVEARNAEMRKNVLKYDDVLNRQREAIYADRRHILQGDDIADRVKHFIEDAIGGVVDDHTGEGHNESWDFDALWTELKTLYPVGVTIDEVVAEAAERKGGISAEGLKRELLSDAMIAYEKREEALGSPATRELERRVVLQVLDRRWRDHLYEMDYLKDGIGLRAMAQRDPLVEYQREGYAMFQSMMGQIKEESVGYLYNLEVEVRRAGEDGTAEVAEVAAKGLTSGQPEQRLEYSASNDAGEVEVRNERGQVQQAQTARMRQAEAAREAAQQPEQPAERGAFGQAVDAPAQQPANRAQRRAQKKK</sequence>
<evidence type="ECO:0000256" key="10">
    <source>
        <dbReference type="ARBA" id="ARBA00023136"/>
    </source>
</evidence>
<dbReference type="GO" id="GO:0005886">
    <property type="term" value="C:plasma membrane"/>
    <property type="evidence" value="ECO:0007669"/>
    <property type="project" value="UniProtKB-SubCell"/>
</dbReference>
<dbReference type="InterPro" id="IPR014001">
    <property type="entry name" value="Helicase_ATP-bd"/>
</dbReference>
<dbReference type="Pfam" id="PF21090">
    <property type="entry name" value="P-loop_SecA"/>
    <property type="match status" value="1"/>
</dbReference>
<keyword evidence="2 12" id="KW-0813">Transport</keyword>
<dbReference type="InterPro" id="IPR011116">
    <property type="entry name" value="SecA_Wing/Scaffold"/>
</dbReference>
<dbReference type="PROSITE" id="PS51196">
    <property type="entry name" value="SECA_MOTOR_DEAD"/>
    <property type="match status" value="1"/>
</dbReference>
<dbReference type="Pfam" id="PF07517">
    <property type="entry name" value="SecA_DEAD"/>
    <property type="match status" value="1"/>
</dbReference>
<evidence type="ECO:0000256" key="5">
    <source>
        <dbReference type="ARBA" id="ARBA00022741"/>
    </source>
</evidence>
<dbReference type="InterPro" id="IPR044722">
    <property type="entry name" value="SecA_SF2_C"/>
</dbReference>
<dbReference type="CDD" id="cd17928">
    <property type="entry name" value="DEXDc_SecA"/>
    <property type="match status" value="1"/>
</dbReference>
<dbReference type="InterPro" id="IPR011130">
    <property type="entry name" value="SecA_preprotein_X-link_dom"/>
</dbReference>
<keyword evidence="18" id="KW-1185">Reference proteome</keyword>
<feature type="compositionally biased region" description="Low complexity" evidence="14">
    <location>
        <begin position="880"/>
        <end position="889"/>
    </location>
</feature>
<dbReference type="Pfam" id="PF01043">
    <property type="entry name" value="SecA_PP_bind"/>
    <property type="match status" value="1"/>
</dbReference>
<dbReference type="InterPro" id="IPR000185">
    <property type="entry name" value="SecA"/>
</dbReference>
<reference evidence="17 18" key="1">
    <citation type="submission" date="2018-08" db="EMBL/GenBank/DDBJ databases">
        <title>Isolation, diversity and antifungal activity of Actinobacteria from cow dung.</title>
        <authorList>
            <person name="Ling L."/>
        </authorList>
    </citation>
    <scope>NUCLEOTIDE SEQUENCE [LARGE SCALE GENOMIC DNA]</scope>
    <source>
        <strain evidence="17 18">NEAU-LLE</strain>
    </source>
</reference>
<dbReference type="OrthoDB" id="9805579at2"/>
<dbReference type="InterPro" id="IPR011115">
    <property type="entry name" value="SecA_DEAD"/>
</dbReference>
<gene>
    <name evidence="12" type="primary">secA</name>
    <name evidence="17" type="ORF">DY023_05380</name>
</gene>
<dbReference type="EMBL" id="QUAB01000033">
    <property type="protein sequence ID" value="REJ06541.1"/>
    <property type="molecule type" value="Genomic_DNA"/>
</dbReference>
<dbReference type="CDD" id="cd18803">
    <property type="entry name" value="SF2_C_secA"/>
    <property type="match status" value="1"/>
</dbReference>
<dbReference type="Pfam" id="PF07516">
    <property type="entry name" value="SecA_SW"/>
    <property type="match status" value="1"/>
</dbReference>
<evidence type="ECO:0000313" key="18">
    <source>
        <dbReference type="Proteomes" id="UP000262172"/>
    </source>
</evidence>
<dbReference type="GO" id="GO:0008564">
    <property type="term" value="F:protein-exporting ATPase activity"/>
    <property type="evidence" value="ECO:0007669"/>
    <property type="project" value="UniProtKB-EC"/>
</dbReference>
<dbReference type="NCBIfam" id="NF009538">
    <property type="entry name" value="PRK12904.1"/>
    <property type="match status" value="1"/>
</dbReference>
<dbReference type="PANTHER" id="PTHR30612">
    <property type="entry name" value="SECA INNER MEMBRANE COMPONENT OF SEC PROTEIN SECRETION SYSTEM"/>
    <property type="match status" value="1"/>
</dbReference>
<dbReference type="FunFam" id="3.40.50.300:FF:000113">
    <property type="entry name" value="Preprotein translocase subunit SecA"/>
    <property type="match status" value="1"/>
</dbReference>
<dbReference type="SUPFAM" id="SSF52540">
    <property type="entry name" value="P-loop containing nucleoside triphosphate hydrolases"/>
    <property type="match status" value="2"/>
</dbReference>
<protein>
    <recommendedName>
        <fullName evidence="12 13">Protein translocase subunit SecA</fullName>
        <ecNumber evidence="12">7.4.2.8</ecNumber>
    </recommendedName>
</protein>
<organism evidence="17 18">
    <name type="scientific">Microbacterium bovistercoris</name>
    <dbReference type="NCBI Taxonomy" id="2293570"/>
    <lineage>
        <taxon>Bacteria</taxon>
        <taxon>Bacillati</taxon>
        <taxon>Actinomycetota</taxon>
        <taxon>Actinomycetes</taxon>
        <taxon>Micrococcales</taxon>
        <taxon>Microbacteriaceae</taxon>
        <taxon>Microbacterium</taxon>
    </lineage>
</organism>
<comment type="function">
    <text evidence="12">Part of the Sec protein translocase complex. Interacts with the SecYEG preprotein conducting channel. Has a central role in coupling the hydrolysis of ATP to the transfer of proteins into and across the cell membrane, serving as an ATP-driven molecular motor driving the stepwise translocation of polypeptide chains across the membrane.</text>
</comment>
<dbReference type="Gene3D" id="1.10.3060.10">
    <property type="entry name" value="Helical scaffold and wing domains of SecA"/>
    <property type="match status" value="1"/>
</dbReference>
<keyword evidence="5 12" id="KW-0547">Nucleotide-binding</keyword>
<evidence type="ECO:0000256" key="6">
    <source>
        <dbReference type="ARBA" id="ARBA00022840"/>
    </source>
</evidence>
<evidence type="ECO:0000256" key="14">
    <source>
        <dbReference type="SAM" id="MobiDB-lite"/>
    </source>
</evidence>
<evidence type="ECO:0000313" key="17">
    <source>
        <dbReference type="EMBL" id="REJ06541.1"/>
    </source>
</evidence>
<keyword evidence="7 12" id="KW-0653">Protein transport</keyword>
<evidence type="ECO:0000256" key="4">
    <source>
        <dbReference type="ARBA" id="ARBA00022490"/>
    </source>
</evidence>
<dbReference type="PROSITE" id="PS51192">
    <property type="entry name" value="HELICASE_ATP_BIND_1"/>
    <property type="match status" value="1"/>
</dbReference>
<dbReference type="FunFam" id="1.10.3060.10:FF:000002">
    <property type="entry name" value="Preprotein translocase subunit SecA"/>
    <property type="match status" value="1"/>
</dbReference>
<dbReference type="HAMAP" id="MF_01382">
    <property type="entry name" value="SecA"/>
    <property type="match status" value="1"/>
</dbReference>
<dbReference type="NCBIfam" id="TIGR00963">
    <property type="entry name" value="secA"/>
    <property type="match status" value="1"/>
</dbReference>
<dbReference type="GO" id="GO:0065002">
    <property type="term" value="P:intracellular protein transmembrane transport"/>
    <property type="evidence" value="ECO:0007669"/>
    <property type="project" value="UniProtKB-UniRule"/>
</dbReference>
<evidence type="ECO:0000256" key="11">
    <source>
        <dbReference type="ARBA" id="ARBA00034006"/>
    </source>
</evidence>
<comment type="subunit">
    <text evidence="12">Monomer and homodimer. Part of the essential Sec protein translocation apparatus which comprises SecA, SecYEG and auxiliary proteins SecDF. Other proteins may also be involved.</text>
</comment>
<evidence type="ECO:0000256" key="13">
    <source>
        <dbReference type="RuleBase" id="RU003874"/>
    </source>
</evidence>
<evidence type="ECO:0000256" key="2">
    <source>
        <dbReference type="ARBA" id="ARBA00022448"/>
    </source>
</evidence>
<dbReference type="PROSITE" id="PS01312">
    <property type="entry name" value="SECA"/>
    <property type="match status" value="1"/>
</dbReference>
<dbReference type="InterPro" id="IPR036266">
    <property type="entry name" value="SecA_Wing/Scaffold_sf"/>
</dbReference>
<dbReference type="PANTHER" id="PTHR30612:SF0">
    <property type="entry name" value="CHLOROPLAST PROTEIN-TRANSPORTING ATPASE"/>
    <property type="match status" value="1"/>
</dbReference>
<evidence type="ECO:0000256" key="7">
    <source>
        <dbReference type="ARBA" id="ARBA00022927"/>
    </source>
</evidence>
<keyword evidence="10 12" id="KW-0472">Membrane</keyword>
<evidence type="ECO:0000256" key="1">
    <source>
        <dbReference type="ARBA" id="ARBA00007650"/>
    </source>
</evidence>
<keyword evidence="8 12" id="KW-1278">Translocase</keyword>
<feature type="binding site" evidence="12">
    <location>
        <begin position="104"/>
        <end position="108"/>
    </location>
    <ligand>
        <name>ATP</name>
        <dbReference type="ChEBI" id="CHEBI:30616"/>
    </ligand>
</feature>
<keyword evidence="9 12" id="KW-0811">Translocation</keyword>
<dbReference type="Gene3D" id="3.40.50.300">
    <property type="entry name" value="P-loop containing nucleotide triphosphate hydrolases"/>
    <property type="match status" value="2"/>
</dbReference>
<keyword evidence="6 12" id="KW-0067">ATP-binding</keyword>
<evidence type="ECO:0000256" key="3">
    <source>
        <dbReference type="ARBA" id="ARBA00022475"/>
    </source>
</evidence>
<dbReference type="Gene3D" id="3.90.1440.10">
    <property type="entry name" value="SecA, preprotein cross-linking domain"/>
    <property type="match status" value="1"/>
</dbReference>